<sequence length="139" mass="16293">MDIKDILLLILPFISGVISAWITYFFTIKTKKNEAVLKFKEEKYSNLIVLLKGFVGRTASADLKKKFFDEQYRSWLYSSDEVVRAINKLTELLILERGEKPEKYKGEKVVGDIIFLMRKDLLGKTNLTYKDFHYIDVIE</sequence>
<evidence type="ECO:0000313" key="2">
    <source>
        <dbReference type="EMBL" id="KKU12024.1"/>
    </source>
</evidence>
<evidence type="ECO:0000256" key="1">
    <source>
        <dbReference type="SAM" id="Phobius"/>
    </source>
</evidence>
<dbReference type="Proteomes" id="UP000034653">
    <property type="component" value="Unassembled WGS sequence"/>
</dbReference>
<accession>A0A0G1MUU4</accession>
<organism evidence="2 3">
    <name type="scientific">Candidatus Woesebacteria bacterium GW2011_GWA1_45_8</name>
    <dbReference type="NCBI Taxonomy" id="1618559"/>
    <lineage>
        <taxon>Bacteria</taxon>
        <taxon>Candidatus Woeseibacteriota</taxon>
    </lineage>
</organism>
<name>A0A0G1MUU4_9BACT</name>
<proteinExistence type="predicted"/>
<reference evidence="2 3" key="1">
    <citation type="journal article" date="2015" name="Nature">
        <title>rRNA introns, odd ribosomes, and small enigmatic genomes across a large radiation of phyla.</title>
        <authorList>
            <person name="Brown C.T."/>
            <person name="Hug L.A."/>
            <person name="Thomas B.C."/>
            <person name="Sharon I."/>
            <person name="Castelle C.J."/>
            <person name="Singh A."/>
            <person name="Wilkins M.J."/>
            <person name="Williams K.H."/>
            <person name="Banfield J.F."/>
        </authorList>
    </citation>
    <scope>NUCLEOTIDE SEQUENCE [LARGE SCALE GENOMIC DNA]</scope>
</reference>
<comment type="caution">
    <text evidence="2">The sequence shown here is derived from an EMBL/GenBank/DDBJ whole genome shotgun (WGS) entry which is preliminary data.</text>
</comment>
<keyword evidence="1" id="KW-1133">Transmembrane helix</keyword>
<keyword evidence="1" id="KW-0472">Membrane</keyword>
<protein>
    <submittedName>
        <fullName evidence="2">Uncharacterized protein</fullName>
    </submittedName>
</protein>
<evidence type="ECO:0000313" key="3">
    <source>
        <dbReference type="Proteomes" id="UP000034653"/>
    </source>
</evidence>
<gene>
    <name evidence="2" type="ORF">UX19_C0010G0001</name>
</gene>
<feature type="transmembrane region" description="Helical" evidence="1">
    <location>
        <begin position="6"/>
        <end position="28"/>
    </location>
</feature>
<dbReference type="EMBL" id="LCLG01000010">
    <property type="protein sequence ID" value="KKU12024.1"/>
    <property type="molecule type" value="Genomic_DNA"/>
</dbReference>
<keyword evidence="1" id="KW-0812">Transmembrane</keyword>
<dbReference type="AlphaFoldDB" id="A0A0G1MUU4"/>